<proteinExistence type="predicted"/>
<organism evidence="2 3">
    <name type="scientific">Larkinella punicea</name>
    <dbReference type="NCBI Taxonomy" id="2315727"/>
    <lineage>
        <taxon>Bacteria</taxon>
        <taxon>Pseudomonadati</taxon>
        <taxon>Bacteroidota</taxon>
        <taxon>Cytophagia</taxon>
        <taxon>Cytophagales</taxon>
        <taxon>Spirosomataceae</taxon>
        <taxon>Larkinella</taxon>
    </lineage>
</organism>
<keyword evidence="3" id="KW-1185">Reference proteome</keyword>
<gene>
    <name evidence="2" type="ORF">DUE52_07565</name>
</gene>
<accession>A0A368JU60</accession>
<name>A0A368JU60_9BACT</name>
<dbReference type="Proteomes" id="UP000253383">
    <property type="component" value="Unassembled WGS sequence"/>
</dbReference>
<sequence length="275" mass="30195">MRKIRKITLTAVGWLGLFTGIFWSCHHDNPDPQPGPTGSLQLAFDNVVGNTDLQLNTENYTNAGGELFKVTTLNYYVTNIRLKRADGSAYVIPQDSSYFLVKEAEPASQRIMLKNIPVGNYTEVSYLIGVDSLRNTMDVSKRTGVLDPSGGMTGGMYWDWNSGYIHFKMEGTSPQAPVTASGKVFLYHIGLFGGYRTKTINNLRTIALPFGATTVRVTENGVVPKVTIQADVLKVFEGSMKLRIAVNADIMVSSLSSGVADNYARMFQIATIKTD</sequence>
<dbReference type="Pfam" id="PF20243">
    <property type="entry name" value="MbnP"/>
    <property type="match status" value="1"/>
</dbReference>
<dbReference type="RefSeq" id="WP_114405380.1">
    <property type="nucleotide sequence ID" value="NZ_QOWE01000005.1"/>
</dbReference>
<dbReference type="OrthoDB" id="1422031at2"/>
<evidence type="ECO:0000313" key="2">
    <source>
        <dbReference type="EMBL" id="RCR70214.1"/>
    </source>
</evidence>
<evidence type="ECO:0000313" key="3">
    <source>
        <dbReference type="Proteomes" id="UP000253383"/>
    </source>
</evidence>
<comment type="caution">
    <text evidence="2">The sequence shown here is derived from an EMBL/GenBank/DDBJ whole genome shotgun (WGS) entry which is preliminary data.</text>
</comment>
<protein>
    <recommendedName>
        <fullName evidence="1">Copper-binding protein MbnP-like domain-containing protein</fullName>
    </recommendedName>
</protein>
<dbReference type="InterPro" id="IPR046863">
    <property type="entry name" value="MbnP-like_dom"/>
</dbReference>
<reference evidence="2 3" key="1">
    <citation type="submission" date="2018-07" db="EMBL/GenBank/DDBJ databases">
        <title>Genome analysis of Larkinella rosea.</title>
        <authorList>
            <person name="Zhou Z."/>
            <person name="Wang G."/>
        </authorList>
    </citation>
    <scope>NUCLEOTIDE SEQUENCE [LARGE SCALE GENOMIC DNA]</scope>
    <source>
        <strain evidence="3">zzj9</strain>
    </source>
</reference>
<dbReference type="AlphaFoldDB" id="A0A368JU60"/>
<dbReference type="EMBL" id="QOWE01000005">
    <property type="protein sequence ID" value="RCR70214.1"/>
    <property type="molecule type" value="Genomic_DNA"/>
</dbReference>
<feature type="domain" description="Copper-binding protein MbnP-like" evidence="1">
    <location>
        <begin position="37"/>
        <end position="244"/>
    </location>
</feature>
<evidence type="ECO:0000259" key="1">
    <source>
        <dbReference type="Pfam" id="PF20243"/>
    </source>
</evidence>